<feature type="region of interest" description="Disordered" evidence="1">
    <location>
        <begin position="201"/>
        <end position="227"/>
    </location>
</feature>
<name>A0AAD6UUD9_9AGAR</name>
<feature type="compositionally biased region" description="Acidic residues" evidence="1">
    <location>
        <begin position="103"/>
        <end position="130"/>
    </location>
</feature>
<reference evidence="2" key="1">
    <citation type="submission" date="2023-03" db="EMBL/GenBank/DDBJ databases">
        <title>Massive genome expansion in bonnet fungi (Mycena s.s.) driven by repeated elements and novel gene families across ecological guilds.</title>
        <authorList>
            <consortium name="Lawrence Berkeley National Laboratory"/>
            <person name="Harder C.B."/>
            <person name="Miyauchi S."/>
            <person name="Viragh M."/>
            <person name="Kuo A."/>
            <person name="Thoen E."/>
            <person name="Andreopoulos B."/>
            <person name="Lu D."/>
            <person name="Skrede I."/>
            <person name="Drula E."/>
            <person name="Henrissat B."/>
            <person name="Morin E."/>
            <person name="Kohler A."/>
            <person name="Barry K."/>
            <person name="LaButti K."/>
            <person name="Morin E."/>
            <person name="Salamov A."/>
            <person name="Lipzen A."/>
            <person name="Mereny Z."/>
            <person name="Hegedus B."/>
            <person name="Baldrian P."/>
            <person name="Stursova M."/>
            <person name="Weitz H."/>
            <person name="Taylor A."/>
            <person name="Grigoriev I.V."/>
            <person name="Nagy L.G."/>
            <person name="Martin F."/>
            <person name="Kauserud H."/>
        </authorList>
    </citation>
    <scope>NUCLEOTIDE SEQUENCE</scope>
    <source>
        <strain evidence="2">9144</strain>
    </source>
</reference>
<keyword evidence="3" id="KW-1185">Reference proteome</keyword>
<feature type="compositionally biased region" description="Low complexity" evidence="1">
    <location>
        <begin position="44"/>
        <end position="54"/>
    </location>
</feature>
<protein>
    <submittedName>
        <fullName evidence="2">Uncharacterized protein</fullName>
    </submittedName>
</protein>
<feature type="region of interest" description="Disordered" evidence="1">
    <location>
        <begin position="97"/>
        <end position="133"/>
    </location>
</feature>
<feature type="region of interest" description="Disordered" evidence="1">
    <location>
        <begin position="329"/>
        <end position="358"/>
    </location>
</feature>
<evidence type="ECO:0000256" key="1">
    <source>
        <dbReference type="SAM" id="MobiDB-lite"/>
    </source>
</evidence>
<proteinExistence type="predicted"/>
<feature type="compositionally biased region" description="Low complexity" evidence="1">
    <location>
        <begin position="346"/>
        <end position="355"/>
    </location>
</feature>
<evidence type="ECO:0000313" key="2">
    <source>
        <dbReference type="EMBL" id="KAJ7194747.1"/>
    </source>
</evidence>
<feature type="compositionally biased region" description="Pro residues" evidence="1">
    <location>
        <begin position="329"/>
        <end position="345"/>
    </location>
</feature>
<evidence type="ECO:0000313" key="3">
    <source>
        <dbReference type="Proteomes" id="UP001219525"/>
    </source>
</evidence>
<accession>A0AAD6UUD9</accession>
<dbReference type="AlphaFoldDB" id="A0AAD6UUD9"/>
<dbReference type="EMBL" id="JARJCW010000096">
    <property type="protein sequence ID" value="KAJ7194747.1"/>
    <property type="molecule type" value="Genomic_DNA"/>
</dbReference>
<feature type="compositionally biased region" description="Basic and acidic residues" evidence="1">
    <location>
        <begin position="1"/>
        <end position="14"/>
    </location>
</feature>
<organism evidence="2 3">
    <name type="scientific">Mycena pura</name>
    <dbReference type="NCBI Taxonomy" id="153505"/>
    <lineage>
        <taxon>Eukaryota</taxon>
        <taxon>Fungi</taxon>
        <taxon>Dikarya</taxon>
        <taxon>Basidiomycota</taxon>
        <taxon>Agaricomycotina</taxon>
        <taxon>Agaricomycetes</taxon>
        <taxon>Agaricomycetidae</taxon>
        <taxon>Agaricales</taxon>
        <taxon>Marasmiineae</taxon>
        <taxon>Mycenaceae</taxon>
        <taxon>Mycena</taxon>
    </lineage>
</organism>
<sequence length="466" mass="52009">MKRKRTEAIDEPPVKQRVGRPQKNTTPPPPTKLTLKIPRARQNSTAISTTSTSDSDVRMGSTLEKPSASSSATSLVDDDELEMVQTATAALLGMASRRHADLVESDDEDMEQQEEEEEEEEEEAEDEEDEENKHILLNVATDDFYQTLADEMDVRRRDLKIGYKFSSWKAKELADSGKRKAKFQVEILDLVEKKTLEKISGKKERKRARKENNSSDDEERDGEQLNKKTGAGCLRELEATHSCDKHGGFWLVAKDGERTHRALWSAIESMEFAHGSHKSVTKAPEVLNLPLNGSKAVPVPRRSHQMAAQPAPFQYNPYYPPPFAPYYPPPPPPPPPAPPSAPTPSSPATSQNPPQHSVLRQATSIDSQDDDPPTIYPTVDDWLLDLNTGDRGEDGHHFLLFSAALRKQGFAHMSQLANEGADGVETLQRICPDMKLGTAKLLMKYAVKDCKAIRKIERERKAAWAS</sequence>
<dbReference type="Proteomes" id="UP001219525">
    <property type="component" value="Unassembled WGS sequence"/>
</dbReference>
<comment type="caution">
    <text evidence="2">The sequence shown here is derived from an EMBL/GenBank/DDBJ whole genome shotgun (WGS) entry which is preliminary data.</text>
</comment>
<gene>
    <name evidence="2" type="ORF">GGX14DRAFT_404530</name>
</gene>
<feature type="region of interest" description="Disordered" evidence="1">
    <location>
        <begin position="1"/>
        <end position="79"/>
    </location>
</feature>